<gene>
    <name evidence="1" type="ORF">R3W88_034086</name>
</gene>
<reference evidence="1 2" key="1">
    <citation type="submission" date="2023-10" db="EMBL/GenBank/DDBJ databases">
        <title>Genome-Wide Identification Analysis in wild type Solanum Pinnatisectum Reveals Some Genes Defensing Phytophthora Infestans.</title>
        <authorList>
            <person name="Sun C."/>
        </authorList>
    </citation>
    <scope>NUCLEOTIDE SEQUENCE [LARGE SCALE GENOMIC DNA]</scope>
    <source>
        <strain evidence="1">LQN</strain>
        <tissue evidence="1">Leaf</tissue>
    </source>
</reference>
<protein>
    <submittedName>
        <fullName evidence="1">Uncharacterized protein</fullName>
    </submittedName>
</protein>
<evidence type="ECO:0000313" key="1">
    <source>
        <dbReference type="EMBL" id="KAK4706357.1"/>
    </source>
</evidence>
<sequence>MQTYHISRISKQRQQCSPKRFIFLFCFSSMICSKSSPRWRNLGALLILASRSTDTILNPLRIGYWKFAGILGVLRSFWWKNCCSSAHLSQNVVLQKPPFCK</sequence>
<proteinExistence type="predicted"/>
<name>A0AAV9JZG9_9SOLN</name>
<accession>A0AAV9JZG9</accession>
<dbReference type="AlphaFoldDB" id="A0AAV9JZG9"/>
<dbReference type="EMBL" id="JAWPEI010000098">
    <property type="protein sequence ID" value="KAK4706357.1"/>
    <property type="molecule type" value="Genomic_DNA"/>
</dbReference>
<organism evidence="1 2">
    <name type="scientific">Solanum pinnatisectum</name>
    <name type="common">tansyleaf nightshade</name>
    <dbReference type="NCBI Taxonomy" id="50273"/>
    <lineage>
        <taxon>Eukaryota</taxon>
        <taxon>Viridiplantae</taxon>
        <taxon>Streptophyta</taxon>
        <taxon>Embryophyta</taxon>
        <taxon>Tracheophyta</taxon>
        <taxon>Spermatophyta</taxon>
        <taxon>Magnoliopsida</taxon>
        <taxon>eudicotyledons</taxon>
        <taxon>Gunneridae</taxon>
        <taxon>Pentapetalae</taxon>
        <taxon>asterids</taxon>
        <taxon>lamiids</taxon>
        <taxon>Solanales</taxon>
        <taxon>Solanaceae</taxon>
        <taxon>Solanoideae</taxon>
        <taxon>Solaneae</taxon>
        <taxon>Solanum</taxon>
    </lineage>
</organism>
<keyword evidence="2" id="KW-1185">Reference proteome</keyword>
<comment type="caution">
    <text evidence="1">The sequence shown here is derived from an EMBL/GenBank/DDBJ whole genome shotgun (WGS) entry which is preliminary data.</text>
</comment>
<evidence type="ECO:0000313" key="2">
    <source>
        <dbReference type="Proteomes" id="UP001311915"/>
    </source>
</evidence>
<dbReference type="Proteomes" id="UP001311915">
    <property type="component" value="Unassembled WGS sequence"/>
</dbReference>